<evidence type="ECO:0000313" key="1">
    <source>
        <dbReference type="EMBL" id="OHW61246.1"/>
    </source>
</evidence>
<reference evidence="1 2" key="1">
    <citation type="submission" date="2016-09" db="EMBL/GenBank/DDBJ databases">
        <title>Genome sequence of Eubacterium angustum.</title>
        <authorList>
            <person name="Poehlein A."/>
            <person name="Daniel R."/>
        </authorList>
    </citation>
    <scope>NUCLEOTIDE SEQUENCE [LARGE SCALE GENOMIC DNA]</scope>
    <source>
        <strain evidence="1 2">DSM 1989</strain>
    </source>
</reference>
<dbReference type="EMBL" id="MKIE01000020">
    <property type="protein sequence ID" value="OHW61246.1"/>
    <property type="molecule type" value="Genomic_DNA"/>
</dbReference>
<dbReference type="Proteomes" id="UP000180254">
    <property type="component" value="Unassembled WGS sequence"/>
</dbReference>
<name>A0A1S1V3G6_9FIRM</name>
<sequence length="86" mass="9730">MTDDSFSVGFVGFADGTLLRAKTGHINVFTEDVAGFYTYLGVPRFREVELTVLKALVKENLSVEDISKQMRKSIRAVKYNLRLLNE</sequence>
<accession>A0A1S1V3G6</accession>
<organism evidence="1 2">
    <name type="scientific">Andreesenia angusta</name>
    <dbReference type="NCBI Taxonomy" id="39480"/>
    <lineage>
        <taxon>Bacteria</taxon>
        <taxon>Bacillati</taxon>
        <taxon>Bacillota</taxon>
        <taxon>Tissierellia</taxon>
        <taxon>Tissierellales</taxon>
        <taxon>Gottschalkiaceae</taxon>
        <taxon>Andreesenia</taxon>
    </lineage>
</organism>
<dbReference type="RefSeq" id="WP_071064776.1">
    <property type="nucleotide sequence ID" value="NZ_MKIE01000020.1"/>
</dbReference>
<dbReference type="AlphaFoldDB" id="A0A1S1V3G6"/>
<comment type="caution">
    <text evidence="1">The sequence shown here is derived from an EMBL/GenBank/DDBJ whole genome shotgun (WGS) entry which is preliminary data.</text>
</comment>
<protein>
    <submittedName>
        <fullName evidence="1">Uncharacterized protein</fullName>
    </submittedName>
</protein>
<evidence type="ECO:0000313" key="2">
    <source>
        <dbReference type="Proteomes" id="UP000180254"/>
    </source>
</evidence>
<keyword evidence="2" id="KW-1185">Reference proteome</keyword>
<proteinExistence type="predicted"/>
<dbReference type="STRING" id="39480.EUAN_24030"/>
<gene>
    <name evidence="1" type="ORF">EUAN_24030</name>
</gene>